<dbReference type="RefSeq" id="XP_025427054.1">
    <property type="nucleotide sequence ID" value="XM_025570919.1"/>
</dbReference>
<protein>
    <submittedName>
        <fullName evidence="2">Uncharacterized protein</fullName>
    </submittedName>
</protein>
<organism evidence="2 3">
    <name type="scientific">Aspergillus saccharolyticus JOP 1030-1</name>
    <dbReference type="NCBI Taxonomy" id="1450539"/>
    <lineage>
        <taxon>Eukaryota</taxon>
        <taxon>Fungi</taxon>
        <taxon>Dikarya</taxon>
        <taxon>Ascomycota</taxon>
        <taxon>Pezizomycotina</taxon>
        <taxon>Eurotiomycetes</taxon>
        <taxon>Eurotiomycetidae</taxon>
        <taxon>Eurotiales</taxon>
        <taxon>Aspergillaceae</taxon>
        <taxon>Aspergillus</taxon>
        <taxon>Aspergillus subgen. Circumdati</taxon>
    </lineage>
</organism>
<feature type="transmembrane region" description="Helical" evidence="1">
    <location>
        <begin position="6"/>
        <end position="29"/>
    </location>
</feature>
<dbReference type="Proteomes" id="UP000248349">
    <property type="component" value="Unassembled WGS sequence"/>
</dbReference>
<gene>
    <name evidence="2" type="ORF">BP01DRAFT_187940</name>
</gene>
<reference evidence="2 3" key="1">
    <citation type="submission" date="2016-12" db="EMBL/GenBank/DDBJ databases">
        <title>The genomes of Aspergillus section Nigri reveals drivers in fungal speciation.</title>
        <authorList>
            <consortium name="DOE Joint Genome Institute"/>
            <person name="Vesth T.C."/>
            <person name="Nybo J."/>
            <person name="Theobald S."/>
            <person name="Brandl J."/>
            <person name="Frisvad J.C."/>
            <person name="Nielsen K.F."/>
            <person name="Lyhne E.K."/>
            <person name="Kogle M.E."/>
            <person name="Kuo A."/>
            <person name="Riley R."/>
            <person name="Clum A."/>
            <person name="Nolan M."/>
            <person name="Lipzen A."/>
            <person name="Salamov A."/>
            <person name="Henrissat B."/>
            <person name="Wiebenga A."/>
            <person name="De Vries R.P."/>
            <person name="Grigoriev I.V."/>
            <person name="Mortensen U.H."/>
            <person name="Andersen M.R."/>
            <person name="Baker S.E."/>
        </authorList>
    </citation>
    <scope>NUCLEOTIDE SEQUENCE [LARGE SCALE GENOMIC DNA]</scope>
    <source>
        <strain evidence="2 3">JOP 1030-1</strain>
    </source>
</reference>
<keyword evidence="1" id="KW-0812">Transmembrane</keyword>
<evidence type="ECO:0000313" key="3">
    <source>
        <dbReference type="Proteomes" id="UP000248349"/>
    </source>
</evidence>
<sequence>MAENGLVWLSPTAFLSFFGSTVALFTSCLRPCIAIYLKAELEINSIIALVCFTDPRFFTEIFSLKSLLRREWLWVSAQAGYFMCG</sequence>
<dbReference type="EMBL" id="KZ821270">
    <property type="protein sequence ID" value="PYH41072.1"/>
    <property type="molecule type" value="Genomic_DNA"/>
</dbReference>
<evidence type="ECO:0000313" key="2">
    <source>
        <dbReference type="EMBL" id="PYH41072.1"/>
    </source>
</evidence>
<name>A0A319A0D2_9EURO</name>
<dbReference type="AlphaFoldDB" id="A0A319A0D2"/>
<evidence type="ECO:0000256" key="1">
    <source>
        <dbReference type="SAM" id="Phobius"/>
    </source>
</evidence>
<dbReference type="GeneID" id="37072147"/>
<keyword evidence="3" id="KW-1185">Reference proteome</keyword>
<keyword evidence="1" id="KW-0472">Membrane</keyword>
<keyword evidence="1" id="KW-1133">Transmembrane helix</keyword>
<proteinExistence type="predicted"/>
<accession>A0A319A0D2</accession>